<gene>
    <name evidence="1" type="ORF">NDU88_002404</name>
</gene>
<dbReference type="Proteomes" id="UP001066276">
    <property type="component" value="Chromosome 12"/>
</dbReference>
<dbReference type="AlphaFoldDB" id="A0AAV7KS25"/>
<name>A0AAV7KS25_PLEWA</name>
<dbReference type="EMBL" id="JANPWB010000016">
    <property type="protein sequence ID" value="KAJ1082236.1"/>
    <property type="molecule type" value="Genomic_DNA"/>
</dbReference>
<evidence type="ECO:0000313" key="2">
    <source>
        <dbReference type="Proteomes" id="UP001066276"/>
    </source>
</evidence>
<evidence type="ECO:0000313" key="1">
    <source>
        <dbReference type="EMBL" id="KAJ1082236.1"/>
    </source>
</evidence>
<keyword evidence="2" id="KW-1185">Reference proteome</keyword>
<sequence>MCTQRPRGPCTDEGRGERAVICCARRHCDAEGRLRTKPGAAGRLQLQRPERNAVCFHPPSEAAQLQSIAPLKVTLRWGDRRAAILTWRLRKKALLDSVYRDTISDHLLCYFEENEGSAANKGVEWDAMKEVMRGHFIKTSWEERASLLWSVLALEACLRVGGGNGG</sequence>
<accession>A0AAV7KS25</accession>
<organism evidence="1 2">
    <name type="scientific">Pleurodeles waltl</name>
    <name type="common">Iberian ribbed newt</name>
    <dbReference type="NCBI Taxonomy" id="8319"/>
    <lineage>
        <taxon>Eukaryota</taxon>
        <taxon>Metazoa</taxon>
        <taxon>Chordata</taxon>
        <taxon>Craniata</taxon>
        <taxon>Vertebrata</taxon>
        <taxon>Euteleostomi</taxon>
        <taxon>Amphibia</taxon>
        <taxon>Batrachia</taxon>
        <taxon>Caudata</taxon>
        <taxon>Salamandroidea</taxon>
        <taxon>Salamandridae</taxon>
        <taxon>Pleurodelinae</taxon>
        <taxon>Pleurodeles</taxon>
    </lineage>
</organism>
<proteinExistence type="predicted"/>
<protein>
    <submittedName>
        <fullName evidence="1">Uncharacterized protein</fullName>
    </submittedName>
</protein>
<comment type="caution">
    <text evidence="1">The sequence shown here is derived from an EMBL/GenBank/DDBJ whole genome shotgun (WGS) entry which is preliminary data.</text>
</comment>
<reference evidence="1" key="1">
    <citation type="journal article" date="2022" name="bioRxiv">
        <title>Sequencing and chromosome-scale assembly of the giantPleurodeles waltlgenome.</title>
        <authorList>
            <person name="Brown T."/>
            <person name="Elewa A."/>
            <person name="Iarovenko S."/>
            <person name="Subramanian E."/>
            <person name="Araus A.J."/>
            <person name="Petzold A."/>
            <person name="Susuki M."/>
            <person name="Suzuki K.-i.T."/>
            <person name="Hayashi T."/>
            <person name="Toyoda A."/>
            <person name="Oliveira C."/>
            <person name="Osipova E."/>
            <person name="Leigh N.D."/>
            <person name="Simon A."/>
            <person name="Yun M.H."/>
        </authorList>
    </citation>
    <scope>NUCLEOTIDE SEQUENCE</scope>
    <source>
        <strain evidence="1">20211129_DDA</strain>
        <tissue evidence="1">Liver</tissue>
    </source>
</reference>